<dbReference type="CDD" id="cd16913">
    <property type="entry name" value="YkuD_like"/>
    <property type="match status" value="1"/>
</dbReference>
<dbReference type="InterPro" id="IPR050979">
    <property type="entry name" value="LD-transpeptidase"/>
</dbReference>
<feature type="active site" description="Proton donor/acceptor" evidence="7">
    <location>
        <position position="335"/>
    </location>
</feature>
<dbReference type="RefSeq" id="WP_145911102.1">
    <property type="nucleotide sequence ID" value="NZ_BAAAMZ010000005.1"/>
</dbReference>
<evidence type="ECO:0000256" key="9">
    <source>
        <dbReference type="SAM" id="SignalP"/>
    </source>
</evidence>
<dbReference type="InterPro" id="IPR038063">
    <property type="entry name" value="Transpep_catalytic_dom"/>
</dbReference>
<comment type="caution">
    <text evidence="11">The sequence shown here is derived from an EMBL/GenBank/DDBJ whole genome shotgun (WGS) entry which is preliminary data.</text>
</comment>
<dbReference type="Proteomes" id="UP000317940">
    <property type="component" value="Unassembled WGS sequence"/>
</dbReference>
<gene>
    <name evidence="11" type="ORF">FHX73_16282</name>
</gene>
<feature type="compositionally biased region" description="Low complexity" evidence="8">
    <location>
        <begin position="33"/>
        <end position="55"/>
    </location>
</feature>
<feature type="region of interest" description="Disordered" evidence="8">
    <location>
        <begin position="26"/>
        <end position="55"/>
    </location>
</feature>
<proteinExistence type="predicted"/>
<evidence type="ECO:0000256" key="1">
    <source>
        <dbReference type="ARBA" id="ARBA00004752"/>
    </source>
</evidence>
<evidence type="ECO:0000256" key="6">
    <source>
        <dbReference type="ARBA" id="ARBA00023316"/>
    </source>
</evidence>
<keyword evidence="3 7" id="KW-0133">Cell shape</keyword>
<evidence type="ECO:0000259" key="10">
    <source>
        <dbReference type="PROSITE" id="PS52029"/>
    </source>
</evidence>
<dbReference type="GO" id="GO:0018104">
    <property type="term" value="P:peptidoglycan-protein cross-linking"/>
    <property type="evidence" value="ECO:0007669"/>
    <property type="project" value="TreeGrafter"/>
</dbReference>
<dbReference type="GO" id="GO:0008360">
    <property type="term" value="P:regulation of cell shape"/>
    <property type="evidence" value="ECO:0007669"/>
    <property type="project" value="UniProtKB-UniRule"/>
</dbReference>
<organism evidence="11 12">
    <name type="scientific">Kitasatospora viridis</name>
    <dbReference type="NCBI Taxonomy" id="281105"/>
    <lineage>
        <taxon>Bacteria</taxon>
        <taxon>Bacillati</taxon>
        <taxon>Actinomycetota</taxon>
        <taxon>Actinomycetes</taxon>
        <taxon>Kitasatosporales</taxon>
        <taxon>Streptomycetaceae</taxon>
        <taxon>Kitasatospora</taxon>
    </lineage>
</organism>
<dbReference type="PROSITE" id="PS51257">
    <property type="entry name" value="PROKAR_LIPOPROTEIN"/>
    <property type="match status" value="1"/>
</dbReference>
<name>A0A561SE52_9ACTN</name>
<keyword evidence="2" id="KW-0808">Transferase</keyword>
<dbReference type="SUPFAM" id="SSF141523">
    <property type="entry name" value="L,D-transpeptidase catalytic domain-like"/>
    <property type="match status" value="1"/>
</dbReference>
<dbReference type="GO" id="GO:0005576">
    <property type="term" value="C:extracellular region"/>
    <property type="evidence" value="ECO:0007669"/>
    <property type="project" value="TreeGrafter"/>
</dbReference>
<dbReference type="InterPro" id="IPR041280">
    <property type="entry name" value="Big_10"/>
</dbReference>
<sequence length="407" mass="41671">MRSKRISGAAAVLLVGSALSLTTACSGSNPAKPDAGGSPAATAPDAPAPGTAAPAAKASKAALSVQPADGATGVAPTSPVKVSVADGKLTQVTVTGPDGKPVAGTVGPDGNWAPAAALAVSAKYQVSAQAVDASGAATTTTSSFTTLTPKKTESVKDNLTDQKQYGVGMIISVTFDQPVKDKKAAEQAVKVVASDGTTVRGHWFDGDTRLDIRPEKYWTPGTTVTVTRRVSNVELSPGVYGAKDVDESFTIGRSKISTADAAAHMMTVVENGVTLPPIKITAGSDENPSWNGTMVVFDKEPMVHMVSSTTTIKGQPYDVWEPHGLQITATGSYVHGNPKAAAVAGLSNISHGCIGLPDSEKGDDNSVAGKFYQDSMIGDVVIIKNSVGEQVDPANGLSGWSLPWAQW</sequence>
<accession>A0A561SE52</accession>
<dbReference type="AlphaFoldDB" id="A0A561SE52"/>
<feature type="active site" description="Nucleophile" evidence="7">
    <location>
        <position position="353"/>
    </location>
</feature>
<evidence type="ECO:0000256" key="3">
    <source>
        <dbReference type="ARBA" id="ARBA00022960"/>
    </source>
</evidence>
<dbReference type="Pfam" id="PF17964">
    <property type="entry name" value="Big_10"/>
    <property type="match status" value="1"/>
</dbReference>
<dbReference type="Gene3D" id="2.60.40.3710">
    <property type="match status" value="1"/>
</dbReference>
<dbReference type="GO" id="GO:0071972">
    <property type="term" value="F:peptidoglycan L,D-transpeptidase activity"/>
    <property type="evidence" value="ECO:0007669"/>
    <property type="project" value="TreeGrafter"/>
</dbReference>
<evidence type="ECO:0000256" key="4">
    <source>
        <dbReference type="ARBA" id="ARBA00022984"/>
    </source>
</evidence>
<keyword evidence="4 7" id="KW-0573">Peptidoglycan synthesis</keyword>
<keyword evidence="6 7" id="KW-0961">Cell wall biogenesis/degradation</keyword>
<evidence type="ECO:0000256" key="7">
    <source>
        <dbReference type="PROSITE-ProRule" id="PRU01373"/>
    </source>
</evidence>
<feature type="chain" id="PRO_5038775661" description="L,D-TPase catalytic domain-containing protein" evidence="9">
    <location>
        <begin position="21"/>
        <end position="407"/>
    </location>
</feature>
<keyword evidence="9" id="KW-0732">Signal</keyword>
<dbReference type="Gene3D" id="2.60.40.3780">
    <property type="match status" value="1"/>
</dbReference>
<evidence type="ECO:0000256" key="8">
    <source>
        <dbReference type="SAM" id="MobiDB-lite"/>
    </source>
</evidence>
<comment type="pathway">
    <text evidence="1 7">Cell wall biogenesis; peptidoglycan biosynthesis.</text>
</comment>
<evidence type="ECO:0000313" key="11">
    <source>
        <dbReference type="EMBL" id="TWF73131.1"/>
    </source>
</evidence>
<feature type="domain" description="L,D-TPase catalytic" evidence="10">
    <location>
        <begin position="255"/>
        <end position="384"/>
    </location>
</feature>
<dbReference type="PROSITE" id="PS52029">
    <property type="entry name" value="LD_TPASE"/>
    <property type="match status" value="1"/>
</dbReference>
<reference evidence="11 12" key="1">
    <citation type="submission" date="2019-06" db="EMBL/GenBank/DDBJ databases">
        <title>Sequencing the genomes of 1000 actinobacteria strains.</title>
        <authorList>
            <person name="Klenk H.-P."/>
        </authorList>
    </citation>
    <scope>NUCLEOTIDE SEQUENCE [LARGE SCALE GENOMIC DNA]</scope>
    <source>
        <strain evidence="11 12">DSM 44826</strain>
    </source>
</reference>
<dbReference type="UniPathway" id="UPA00219"/>
<keyword evidence="12" id="KW-1185">Reference proteome</keyword>
<dbReference type="PANTHER" id="PTHR30582:SF2">
    <property type="entry name" value="L,D-TRANSPEPTIDASE YCIB-RELATED"/>
    <property type="match status" value="1"/>
</dbReference>
<protein>
    <recommendedName>
        <fullName evidence="10">L,D-TPase catalytic domain-containing protein</fullName>
    </recommendedName>
</protein>
<dbReference type="Pfam" id="PF03734">
    <property type="entry name" value="YkuD"/>
    <property type="match status" value="1"/>
</dbReference>
<dbReference type="GO" id="GO:0016746">
    <property type="term" value="F:acyltransferase activity"/>
    <property type="evidence" value="ECO:0007669"/>
    <property type="project" value="UniProtKB-KW"/>
</dbReference>
<evidence type="ECO:0000256" key="2">
    <source>
        <dbReference type="ARBA" id="ARBA00022679"/>
    </source>
</evidence>
<dbReference type="OrthoDB" id="5242354at2"/>
<evidence type="ECO:0000313" key="12">
    <source>
        <dbReference type="Proteomes" id="UP000317940"/>
    </source>
</evidence>
<dbReference type="EMBL" id="VIWT01000006">
    <property type="protein sequence ID" value="TWF73131.1"/>
    <property type="molecule type" value="Genomic_DNA"/>
</dbReference>
<keyword evidence="5" id="KW-0012">Acyltransferase</keyword>
<dbReference type="PANTHER" id="PTHR30582">
    <property type="entry name" value="L,D-TRANSPEPTIDASE"/>
    <property type="match status" value="1"/>
</dbReference>
<dbReference type="InterPro" id="IPR005490">
    <property type="entry name" value="LD_TPept_cat_dom"/>
</dbReference>
<dbReference type="GO" id="GO:0071555">
    <property type="term" value="P:cell wall organization"/>
    <property type="evidence" value="ECO:0007669"/>
    <property type="project" value="UniProtKB-UniRule"/>
</dbReference>
<evidence type="ECO:0000256" key="5">
    <source>
        <dbReference type="ARBA" id="ARBA00023315"/>
    </source>
</evidence>
<feature type="signal peptide" evidence="9">
    <location>
        <begin position="1"/>
        <end position="20"/>
    </location>
</feature>
<dbReference type="Gene3D" id="2.40.440.10">
    <property type="entry name" value="L,D-transpeptidase catalytic domain-like"/>
    <property type="match status" value="1"/>
</dbReference>